<evidence type="ECO:0000313" key="3">
    <source>
        <dbReference type="Proteomes" id="UP000681425"/>
    </source>
</evidence>
<name>A0A975KBF0_9SPHN</name>
<keyword evidence="1" id="KW-1133">Transmembrane helix</keyword>
<evidence type="ECO:0000256" key="1">
    <source>
        <dbReference type="SAM" id="Phobius"/>
    </source>
</evidence>
<feature type="transmembrane region" description="Helical" evidence="1">
    <location>
        <begin position="218"/>
        <end position="243"/>
    </location>
</feature>
<protein>
    <submittedName>
        <fullName evidence="2">Uncharacterized protein</fullName>
    </submittedName>
</protein>
<keyword evidence="1" id="KW-0812">Transmembrane</keyword>
<dbReference type="RefSeq" id="WP_212610152.1">
    <property type="nucleotide sequence ID" value="NZ_CP073910.1"/>
</dbReference>
<dbReference type="AlphaFoldDB" id="A0A975KBF0"/>
<gene>
    <name evidence="2" type="ORF">KFK14_05325</name>
</gene>
<proteinExistence type="predicted"/>
<dbReference type="EMBL" id="CP073910">
    <property type="protein sequence ID" value="QUT06862.1"/>
    <property type="molecule type" value="Genomic_DNA"/>
</dbReference>
<evidence type="ECO:0000313" key="2">
    <source>
        <dbReference type="EMBL" id="QUT06862.1"/>
    </source>
</evidence>
<organism evidence="2 3">
    <name type="scientific">Sphingobium phenoxybenzoativorans</name>
    <dbReference type="NCBI Taxonomy" id="1592790"/>
    <lineage>
        <taxon>Bacteria</taxon>
        <taxon>Pseudomonadati</taxon>
        <taxon>Pseudomonadota</taxon>
        <taxon>Alphaproteobacteria</taxon>
        <taxon>Sphingomonadales</taxon>
        <taxon>Sphingomonadaceae</taxon>
        <taxon>Sphingobium</taxon>
    </lineage>
</organism>
<dbReference type="KEGG" id="spph:KFK14_05325"/>
<dbReference type="Proteomes" id="UP000681425">
    <property type="component" value="Chromosome"/>
</dbReference>
<accession>A0A975KBF0</accession>
<keyword evidence="1" id="KW-0472">Membrane</keyword>
<keyword evidence="3" id="KW-1185">Reference proteome</keyword>
<reference evidence="2" key="1">
    <citation type="submission" date="2021-04" db="EMBL/GenBank/DDBJ databases">
        <title>Isolation of p-tert-butylphenol degrading bacteria Sphingobium phenoxybenzoativorans Tas13 from active sludge.</title>
        <authorList>
            <person name="Li Y."/>
        </authorList>
    </citation>
    <scope>NUCLEOTIDE SEQUENCE</scope>
    <source>
        <strain evidence="2">Tas13</strain>
    </source>
</reference>
<sequence length="379" mass="43003">MSNDWALEADDYFTEQYPLSPLDDHLIHQTPDPIRIAATTDLRFFERHWNVFHDQKGELLVVTGGSFYPNLDTAEAFAIVTHKGVQRSVRAFRRIGANRGNIHVGPIQPTIVAGMREWRHVLADNDFGIRYDLTWQDTHRQMYRSAYGSIESSKPSGGQRHVTAGFESFGRVGGWVDVEGKRIELSMADARGTRDRHWGIGRGVGGPRLQHDGSVPKAGWIGGVWIAFSSFAIWGPIILYPYGDGHKRYGKVRKVDRRLRFEEDTQIFLEGEIDFTLDNGEIKHVHFERMGQQTAYMTCALYGGSPDKSIWQGEFVGDNVVQGDWYDLNDSEVRKALRGLDEHHCRISCDGEITTGILQPLEPDAYFACQRKEAGWSFL</sequence>